<evidence type="ECO:0000313" key="7">
    <source>
        <dbReference type="EMBL" id="EDS44205.1"/>
    </source>
</evidence>
<reference evidence="8" key="2">
    <citation type="submission" date="2020-05" db="UniProtKB">
        <authorList>
            <consortium name="EnsemblMetazoa"/>
        </authorList>
    </citation>
    <scope>IDENTIFICATION</scope>
    <source>
        <strain evidence="8">JHB</strain>
    </source>
</reference>
<dbReference type="SUPFAM" id="SSF57567">
    <property type="entry name" value="Serine protease inhibitors"/>
    <property type="match status" value="1"/>
</dbReference>
<dbReference type="Gene3D" id="2.10.25.10">
    <property type="entry name" value="Laminin"/>
    <property type="match status" value="1"/>
</dbReference>
<dbReference type="OMA" id="FRECESS"/>
<dbReference type="GO" id="GO:0004867">
    <property type="term" value="F:serine-type endopeptidase inhibitor activity"/>
    <property type="evidence" value="ECO:0007669"/>
    <property type="project" value="UniProtKB-KW"/>
</dbReference>
<dbReference type="VEuPathDB" id="VectorBase:CQUJHB015434"/>
<keyword evidence="9" id="KW-1185">Reference proteome</keyword>
<dbReference type="KEGG" id="cqu:CpipJ_CPIJ016736"/>
<dbReference type="VEuPathDB" id="VectorBase:CPIJ016736"/>
<evidence type="ECO:0000313" key="8">
    <source>
        <dbReference type="EnsemblMetazoa" id="CPIJ016736-PA"/>
    </source>
</evidence>
<dbReference type="HOGENOM" id="CLU_156801_0_1_1"/>
<evidence type="ECO:0000256" key="1">
    <source>
        <dbReference type="ARBA" id="ARBA00007611"/>
    </source>
</evidence>
<keyword evidence="4" id="KW-1015">Disulfide bond</keyword>
<dbReference type="EMBL" id="DS232623">
    <property type="protein sequence ID" value="EDS44205.1"/>
    <property type="molecule type" value="Genomic_DNA"/>
</dbReference>
<gene>
    <name evidence="8" type="primary">6050305</name>
    <name evidence="7" type="ORF">CpipJ_CPIJ016736</name>
</gene>
<evidence type="ECO:0000256" key="3">
    <source>
        <dbReference type="ARBA" id="ARBA00022900"/>
    </source>
</evidence>
<dbReference type="CDD" id="cd19941">
    <property type="entry name" value="TIL"/>
    <property type="match status" value="1"/>
</dbReference>
<name>B0XBB4_CULQU</name>
<dbReference type="InterPro" id="IPR051368">
    <property type="entry name" value="SerProtInhib-TIL_Domain"/>
</dbReference>
<protein>
    <submittedName>
        <fullName evidence="7">Cysteine-rich venom protein</fullName>
    </submittedName>
</protein>
<keyword evidence="3" id="KW-0722">Serine protease inhibitor</keyword>
<evidence type="ECO:0000256" key="4">
    <source>
        <dbReference type="ARBA" id="ARBA00023157"/>
    </source>
</evidence>
<feature type="domain" description="TIL" evidence="6">
    <location>
        <begin position="27"/>
        <end position="83"/>
    </location>
</feature>
<dbReference type="eggNOG" id="ENOG502TCBB">
    <property type="taxonomic scope" value="Eukaryota"/>
</dbReference>
<dbReference type="AlphaFoldDB" id="B0XBB4"/>
<dbReference type="InParanoid" id="B0XBB4"/>
<sequence length="87" mass="9616">MRSVVFFLILASFLALATSNPVEPVPCQHHEMFLQCGTACPDTCETIRSTEPRICPAICISGCFCQEDYVRNAENQCILRAECDSLG</sequence>
<keyword evidence="5" id="KW-0732">Signal</keyword>
<reference evidence="7" key="1">
    <citation type="submission" date="2007-03" db="EMBL/GenBank/DDBJ databases">
        <title>Annotation of Culex pipiens quinquefasciatus.</title>
        <authorList>
            <consortium name="The Broad Institute Genome Sequencing Platform"/>
            <person name="Atkinson P.W."/>
            <person name="Hemingway J."/>
            <person name="Christensen B.M."/>
            <person name="Higgs S."/>
            <person name="Kodira C."/>
            <person name="Hannick L."/>
            <person name="Megy K."/>
            <person name="O'Leary S."/>
            <person name="Pearson M."/>
            <person name="Haas B.J."/>
            <person name="Mauceli E."/>
            <person name="Wortman J.R."/>
            <person name="Lee N.H."/>
            <person name="Guigo R."/>
            <person name="Stanke M."/>
            <person name="Alvarado L."/>
            <person name="Amedeo P."/>
            <person name="Antoine C.H."/>
            <person name="Arensburger P."/>
            <person name="Bidwell S.L."/>
            <person name="Crawford M."/>
            <person name="Camaro F."/>
            <person name="Devon K."/>
            <person name="Engels R."/>
            <person name="Hammond M."/>
            <person name="Howarth C."/>
            <person name="Koehrsen M."/>
            <person name="Lawson D."/>
            <person name="Montgomery P."/>
            <person name="Nene V."/>
            <person name="Nusbaum C."/>
            <person name="Puiu D."/>
            <person name="Romero-Severson J."/>
            <person name="Severson D.W."/>
            <person name="Shumway M."/>
            <person name="Sisk P."/>
            <person name="Stolte C."/>
            <person name="Zeng Q."/>
            <person name="Eisenstadt E."/>
            <person name="Fraser-Liggett C."/>
            <person name="Strausberg R."/>
            <person name="Galagan J."/>
            <person name="Birren B."/>
            <person name="Collins F.H."/>
        </authorList>
    </citation>
    <scope>NUCLEOTIDE SEQUENCE [LARGE SCALE GENOMIC DNA]</scope>
    <source>
        <strain evidence="7">JHB</strain>
    </source>
</reference>
<dbReference type="Pfam" id="PF01826">
    <property type="entry name" value="TIL"/>
    <property type="match status" value="1"/>
</dbReference>
<evidence type="ECO:0000259" key="6">
    <source>
        <dbReference type="Pfam" id="PF01826"/>
    </source>
</evidence>
<dbReference type="PANTHER" id="PTHR23259:SF70">
    <property type="entry name" value="ACCESSORY GLAND PROTEIN ACP62F-RELATED"/>
    <property type="match status" value="1"/>
</dbReference>
<dbReference type="STRING" id="7176.B0XBB4"/>
<evidence type="ECO:0000313" key="9">
    <source>
        <dbReference type="Proteomes" id="UP000002320"/>
    </source>
</evidence>
<dbReference type="FunFam" id="2.10.25.10:FF:000055">
    <property type="entry name" value="alpha-tectorin isoform X1"/>
    <property type="match status" value="1"/>
</dbReference>
<organism>
    <name type="scientific">Culex quinquefasciatus</name>
    <name type="common">Southern house mosquito</name>
    <name type="synonym">Culex pungens</name>
    <dbReference type="NCBI Taxonomy" id="7176"/>
    <lineage>
        <taxon>Eukaryota</taxon>
        <taxon>Metazoa</taxon>
        <taxon>Ecdysozoa</taxon>
        <taxon>Arthropoda</taxon>
        <taxon>Hexapoda</taxon>
        <taxon>Insecta</taxon>
        <taxon>Pterygota</taxon>
        <taxon>Neoptera</taxon>
        <taxon>Endopterygota</taxon>
        <taxon>Diptera</taxon>
        <taxon>Nematocera</taxon>
        <taxon>Culicoidea</taxon>
        <taxon>Culicidae</taxon>
        <taxon>Culicinae</taxon>
        <taxon>Culicini</taxon>
        <taxon>Culex</taxon>
        <taxon>Culex</taxon>
    </lineage>
</organism>
<dbReference type="Proteomes" id="UP000002320">
    <property type="component" value="Unassembled WGS sequence"/>
</dbReference>
<feature type="chain" id="PRO_5011409190" evidence="5">
    <location>
        <begin position="20"/>
        <end position="87"/>
    </location>
</feature>
<comment type="similarity">
    <text evidence="1">Belongs to the serine protease inhibitor-like (TIL domain-containing) family.</text>
</comment>
<dbReference type="PANTHER" id="PTHR23259">
    <property type="entry name" value="RIDDLE"/>
    <property type="match status" value="1"/>
</dbReference>
<feature type="signal peptide" evidence="5">
    <location>
        <begin position="1"/>
        <end position="19"/>
    </location>
</feature>
<dbReference type="InterPro" id="IPR036084">
    <property type="entry name" value="Ser_inhib-like_sf"/>
</dbReference>
<evidence type="ECO:0000256" key="2">
    <source>
        <dbReference type="ARBA" id="ARBA00022690"/>
    </source>
</evidence>
<evidence type="ECO:0000256" key="5">
    <source>
        <dbReference type="SAM" id="SignalP"/>
    </source>
</evidence>
<dbReference type="InterPro" id="IPR002919">
    <property type="entry name" value="TIL_dom"/>
</dbReference>
<dbReference type="EnsemblMetazoa" id="CPIJ016736-RA">
    <property type="protein sequence ID" value="CPIJ016736-PA"/>
    <property type="gene ID" value="CPIJ016736"/>
</dbReference>
<dbReference type="OrthoDB" id="6236007at2759"/>
<keyword evidence="2" id="KW-0646">Protease inhibitor</keyword>
<accession>B0XBB4</accession>
<proteinExistence type="inferred from homology"/>